<keyword evidence="1" id="KW-0175">Coiled coil</keyword>
<dbReference type="PANTHER" id="PTHR30461:SF23">
    <property type="entry name" value="DNA RECOMBINASE-RELATED"/>
    <property type="match status" value="1"/>
</dbReference>
<evidence type="ECO:0000259" key="2">
    <source>
        <dbReference type="PROSITE" id="PS51736"/>
    </source>
</evidence>
<evidence type="ECO:0000313" key="4">
    <source>
        <dbReference type="EMBL" id="SKC42841.1"/>
    </source>
</evidence>
<dbReference type="Gene3D" id="3.40.50.1390">
    <property type="entry name" value="Resolvase, N-terminal catalytic domain"/>
    <property type="match status" value="1"/>
</dbReference>
<protein>
    <submittedName>
        <fullName evidence="4">Site-specific DNA recombinase</fullName>
    </submittedName>
</protein>
<dbReference type="InterPro" id="IPR050639">
    <property type="entry name" value="SSR_resolvase"/>
</dbReference>
<feature type="coiled-coil region" evidence="1">
    <location>
        <begin position="371"/>
        <end position="447"/>
    </location>
</feature>
<dbReference type="Gene3D" id="3.90.1750.20">
    <property type="entry name" value="Putative Large Serine Recombinase, Chain B, Domain 2"/>
    <property type="match status" value="1"/>
</dbReference>
<accession>A0A1T5IUL6</accession>
<dbReference type="Pfam" id="PF00239">
    <property type="entry name" value="Resolvase"/>
    <property type="match status" value="1"/>
</dbReference>
<organism evidence="4 5">
    <name type="scientific">Maledivibacter halophilus</name>
    <dbReference type="NCBI Taxonomy" id="36842"/>
    <lineage>
        <taxon>Bacteria</taxon>
        <taxon>Bacillati</taxon>
        <taxon>Bacillota</taxon>
        <taxon>Clostridia</taxon>
        <taxon>Peptostreptococcales</taxon>
        <taxon>Caminicellaceae</taxon>
        <taxon>Maledivibacter</taxon>
    </lineage>
</organism>
<dbReference type="InterPro" id="IPR025827">
    <property type="entry name" value="Zn_ribbon_recom_dom"/>
</dbReference>
<feature type="domain" description="Recombinase" evidence="3">
    <location>
        <begin position="159"/>
        <end position="286"/>
    </location>
</feature>
<dbReference type="SUPFAM" id="SSF53041">
    <property type="entry name" value="Resolvase-like"/>
    <property type="match status" value="1"/>
</dbReference>
<dbReference type="OrthoDB" id="9804620at2"/>
<dbReference type="PROSITE" id="PS51737">
    <property type="entry name" value="RECOMBINASE_DNA_BIND"/>
    <property type="match status" value="1"/>
</dbReference>
<dbReference type="GO" id="GO:0000150">
    <property type="term" value="F:DNA strand exchange activity"/>
    <property type="evidence" value="ECO:0007669"/>
    <property type="project" value="InterPro"/>
</dbReference>
<dbReference type="InterPro" id="IPR006119">
    <property type="entry name" value="Resolv_N"/>
</dbReference>
<sequence>MKICIYLRKSRAEENMSMEEVLSRHRTTLLAYAKKHNYNVLDIKEEVVSGESIARRPKMLELLHEVEDNKYEAVLVMDIDRLGRGNMREQGLILETFKEFDTKIITPCKIYDLANEFDEEFSEFEAFMARRELKIIKKRLLRGRMKSLEEGNYISAIPPFGYEKKDNSLITNDKQSNVVKLIFDLYVNKNYGDSKIAKYLIENKIPNASNNLNWEKTTIRTLLKNPVYTGKVVWGKKKVKYDNSGKKISRLQDKKNWLIFDGKHEAIIDEITFQKAQSIAKERHNPRKHTSKKLRNPLAGLIICGGCGNTMTIRTCKNKPDTIRCYKNCGKLKSSYIYLIEERVIKIVLEELENIKFEFKRNKKTSNNTELKVLKDTIQSKIKQLNTLNQQKEKLYDLLEQEVYDNDTFLNRMNTLSSKIDNTNEDLEVLKKKVSLLNESKNIEENRIPMINDTIEYIKTYYNSINAEGKNIFLKNIIDRIIYNKNKDADRNDFNLDVYLKI</sequence>
<dbReference type="CDD" id="cd00338">
    <property type="entry name" value="Ser_Recombinase"/>
    <property type="match status" value="1"/>
</dbReference>
<dbReference type="Pfam" id="PF13408">
    <property type="entry name" value="Zn_ribbon_recom"/>
    <property type="match status" value="1"/>
</dbReference>
<dbReference type="InterPro" id="IPR036162">
    <property type="entry name" value="Resolvase-like_N_sf"/>
</dbReference>
<dbReference type="AlphaFoldDB" id="A0A1T5IUL6"/>
<keyword evidence="5" id="KW-1185">Reference proteome</keyword>
<gene>
    <name evidence="4" type="ORF">SAMN02194393_00765</name>
</gene>
<dbReference type="Proteomes" id="UP000190285">
    <property type="component" value="Unassembled WGS sequence"/>
</dbReference>
<evidence type="ECO:0000256" key="1">
    <source>
        <dbReference type="SAM" id="Coils"/>
    </source>
</evidence>
<reference evidence="4 5" key="1">
    <citation type="submission" date="2017-02" db="EMBL/GenBank/DDBJ databases">
        <authorList>
            <person name="Peterson S.W."/>
        </authorList>
    </citation>
    <scope>NUCLEOTIDE SEQUENCE [LARGE SCALE GENOMIC DNA]</scope>
    <source>
        <strain evidence="4 5">M1</strain>
    </source>
</reference>
<dbReference type="PROSITE" id="PS51736">
    <property type="entry name" value="RECOMBINASES_3"/>
    <property type="match status" value="1"/>
</dbReference>
<dbReference type="GO" id="GO:0003677">
    <property type="term" value="F:DNA binding"/>
    <property type="evidence" value="ECO:0007669"/>
    <property type="project" value="InterPro"/>
</dbReference>
<dbReference type="RefSeq" id="WP_079489442.1">
    <property type="nucleotide sequence ID" value="NZ_FUZT01000001.1"/>
</dbReference>
<evidence type="ECO:0000259" key="3">
    <source>
        <dbReference type="PROSITE" id="PS51737"/>
    </source>
</evidence>
<dbReference type="EMBL" id="FUZT01000001">
    <property type="protein sequence ID" value="SKC42841.1"/>
    <property type="molecule type" value="Genomic_DNA"/>
</dbReference>
<dbReference type="Pfam" id="PF07508">
    <property type="entry name" value="Recombinase"/>
    <property type="match status" value="1"/>
</dbReference>
<proteinExistence type="predicted"/>
<dbReference type="STRING" id="36842.SAMN02194393_00765"/>
<evidence type="ECO:0000313" key="5">
    <source>
        <dbReference type="Proteomes" id="UP000190285"/>
    </source>
</evidence>
<feature type="domain" description="Resolvase/invertase-type recombinase catalytic" evidence="2">
    <location>
        <begin position="2"/>
        <end position="151"/>
    </location>
</feature>
<name>A0A1T5IUL6_9FIRM</name>
<dbReference type="InterPro" id="IPR011109">
    <property type="entry name" value="DNA_bind_recombinase_dom"/>
</dbReference>
<dbReference type="PANTHER" id="PTHR30461">
    <property type="entry name" value="DNA-INVERTASE FROM LAMBDOID PROPHAGE"/>
    <property type="match status" value="1"/>
</dbReference>
<dbReference type="SMART" id="SM00857">
    <property type="entry name" value="Resolvase"/>
    <property type="match status" value="1"/>
</dbReference>
<dbReference type="InterPro" id="IPR038109">
    <property type="entry name" value="DNA_bind_recomb_sf"/>
</dbReference>